<dbReference type="HAMAP" id="MF_00528">
    <property type="entry name" value="Maf"/>
    <property type="match status" value="1"/>
</dbReference>
<comment type="catalytic activity">
    <reaction evidence="4">
        <text>UTP + H2O = UMP + diphosphate + H(+)</text>
        <dbReference type="Rhea" id="RHEA:29395"/>
        <dbReference type="ChEBI" id="CHEBI:15377"/>
        <dbReference type="ChEBI" id="CHEBI:15378"/>
        <dbReference type="ChEBI" id="CHEBI:33019"/>
        <dbReference type="ChEBI" id="CHEBI:46398"/>
        <dbReference type="ChEBI" id="CHEBI:57865"/>
        <dbReference type="EC" id="3.6.1.9"/>
    </reaction>
</comment>
<keyword evidence="2 4" id="KW-0378">Hydrolase</keyword>
<dbReference type="Gene3D" id="3.90.950.10">
    <property type="match status" value="1"/>
</dbReference>
<evidence type="ECO:0000256" key="3">
    <source>
        <dbReference type="ARBA" id="ARBA00023080"/>
    </source>
</evidence>
<dbReference type="PANTHER" id="PTHR43213:SF5">
    <property type="entry name" value="BIFUNCTIONAL DTTP_UTP PYROPHOSPHATASE_METHYLTRANSFERASE PROTEIN-RELATED"/>
    <property type="match status" value="1"/>
</dbReference>
<feature type="site" description="Important for substrate specificity" evidence="4">
    <location>
        <position position="157"/>
    </location>
</feature>
<feature type="site" description="Important for substrate specificity" evidence="4">
    <location>
        <position position="16"/>
    </location>
</feature>
<dbReference type="SUPFAM" id="SSF52972">
    <property type="entry name" value="ITPase-like"/>
    <property type="match status" value="1"/>
</dbReference>
<organism evidence="5 6">
    <name type="scientific">Fontimonas thermophila</name>
    <dbReference type="NCBI Taxonomy" id="1076937"/>
    <lineage>
        <taxon>Bacteria</taxon>
        <taxon>Pseudomonadati</taxon>
        <taxon>Pseudomonadota</taxon>
        <taxon>Gammaproteobacteria</taxon>
        <taxon>Nevskiales</taxon>
        <taxon>Nevskiaceae</taxon>
        <taxon>Fontimonas</taxon>
    </lineage>
</organism>
<proteinExistence type="inferred from homology"/>
<dbReference type="STRING" id="1076937.SAMN04488120_11529"/>
<feature type="site" description="Important for substrate specificity" evidence="4">
    <location>
        <position position="75"/>
    </location>
</feature>
<evidence type="ECO:0000313" key="6">
    <source>
        <dbReference type="Proteomes" id="UP000199771"/>
    </source>
</evidence>
<dbReference type="CDD" id="cd00555">
    <property type="entry name" value="Maf"/>
    <property type="match status" value="1"/>
</dbReference>
<evidence type="ECO:0000313" key="5">
    <source>
        <dbReference type="EMBL" id="SFF63835.1"/>
    </source>
</evidence>
<evidence type="ECO:0000256" key="2">
    <source>
        <dbReference type="ARBA" id="ARBA00022801"/>
    </source>
</evidence>
<evidence type="ECO:0000256" key="4">
    <source>
        <dbReference type="HAMAP-Rule" id="MF_00528"/>
    </source>
</evidence>
<dbReference type="Proteomes" id="UP000199771">
    <property type="component" value="Unassembled WGS sequence"/>
</dbReference>
<dbReference type="AlphaFoldDB" id="A0A1I2K9U4"/>
<dbReference type="PANTHER" id="PTHR43213">
    <property type="entry name" value="BIFUNCTIONAL DTTP/UTP PYROPHOSPHATASE/METHYLTRANSFERASE PROTEIN-RELATED"/>
    <property type="match status" value="1"/>
</dbReference>
<dbReference type="GO" id="GO:0036218">
    <property type="term" value="F:dTTP diphosphatase activity"/>
    <property type="evidence" value="ECO:0007669"/>
    <property type="project" value="RHEA"/>
</dbReference>
<dbReference type="Pfam" id="PF02545">
    <property type="entry name" value="Maf"/>
    <property type="match status" value="1"/>
</dbReference>
<comment type="similarity">
    <text evidence="4">Belongs to the Maf family. YhdE subfamily.</text>
</comment>
<dbReference type="InterPro" id="IPR029001">
    <property type="entry name" value="ITPase-like_fam"/>
</dbReference>
<dbReference type="GO" id="GO:0009117">
    <property type="term" value="P:nucleotide metabolic process"/>
    <property type="evidence" value="ECO:0007669"/>
    <property type="project" value="UniProtKB-KW"/>
</dbReference>
<comment type="catalytic activity">
    <reaction evidence="4">
        <text>dTTP + H2O = dTMP + diphosphate + H(+)</text>
        <dbReference type="Rhea" id="RHEA:28534"/>
        <dbReference type="ChEBI" id="CHEBI:15377"/>
        <dbReference type="ChEBI" id="CHEBI:15378"/>
        <dbReference type="ChEBI" id="CHEBI:33019"/>
        <dbReference type="ChEBI" id="CHEBI:37568"/>
        <dbReference type="ChEBI" id="CHEBI:63528"/>
        <dbReference type="EC" id="3.6.1.9"/>
    </reaction>
</comment>
<accession>A0A1I2K9U4</accession>
<comment type="subcellular location">
    <subcellularLocation>
        <location evidence="4">Cytoplasm</location>
    </subcellularLocation>
</comment>
<dbReference type="EC" id="3.6.1.9" evidence="4"/>
<dbReference type="NCBIfam" id="TIGR00172">
    <property type="entry name" value="maf"/>
    <property type="match status" value="1"/>
</dbReference>
<dbReference type="InterPro" id="IPR003697">
    <property type="entry name" value="Maf-like"/>
</dbReference>
<keyword evidence="4" id="KW-0963">Cytoplasm</keyword>
<dbReference type="OrthoDB" id="9807767at2"/>
<protein>
    <recommendedName>
        <fullName evidence="4">dTTP/UTP pyrophosphatase</fullName>
        <shortName evidence="4">dTTPase/UTPase</shortName>
        <ecNumber evidence="4">3.6.1.9</ecNumber>
    </recommendedName>
    <alternativeName>
        <fullName evidence="4">Nucleoside triphosphate pyrophosphatase</fullName>
    </alternativeName>
    <alternativeName>
        <fullName evidence="4">Nucleotide pyrophosphatase</fullName>
        <shortName evidence="4">Nucleotide PPase</shortName>
    </alternativeName>
</protein>
<keyword evidence="3 4" id="KW-0546">Nucleotide metabolism</keyword>
<reference evidence="5 6" key="1">
    <citation type="submission" date="2016-10" db="EMBL/GenBank/DDBJ databases">
        <authorList>
            <person name="de Groot N.N."/>
        </authorList>
    </citation>
    <scope>NUCLEOTIDE SEQUENCE [LARGE SCALE GENOMIC DNA]</scope>
    <source>
        <strain evidence="5 6">DSM 23609</strain>
    </source>
</reference>
<keyword evidence="6" id="KW-1185">Reference proteome</keyword>
<comment type="cofactor">
    <cofactor evidence="1 4">
        <name>a divalent metal cation</name>
        <dbReference type="ChEBI" id="CHEBI:60240"/>
    </cofactor>
</comment>
<comment type="function">
    <text evidence="4">Nucleoside triphosphate pyrophosphatase that hydrolyzes dTTP and UTP. May have a dual role in cell division arrest and in preventing the incorporation of modified nucleotides into cellular nucleic acids.</text>
</comment>
<name>A0A1I2K9U4_9GAMM</name>
<dbReference type="PIRSF" id="PIRSF006305">
    <property type="entry name" value="Maf"/>
    <property type="match status" value="1"/>
</dbReference>
<gene>
    <name evidence="5" type="ORF">SAMN04488120_11529</name>
</gene>
<feature type="active site" description="Proton acceptor" evidence="4">
    <location>
        <position position="74"/>
    </location>
</feature>
<comment type="caution">
    <text evidence="4">Lacks conserved residue(s) required for the propagation of feature annotation.</text>
</comment>
<dbReference type="GO" id="GO:0036221">
    <property type="term" value="F:UTP diphosphatase activity"/>
    <property type="evidence" value="ECO:0007669"/>
    <property type="project" value="RHEA"/>
</dbReference>
<dbReference type="EMBL" id="FOOC01000015">
    <property type="protein sequence ID" value="SFF63835.1"/>
    <property type="molecule type" value="Genomic_DNA"/>
</dbReference>
<evidence type="ECO:0000256" key="1">
    <source>
        <dbReference type="ARBA" id="ARBA00001968"/>
    </source>
</evidence>
<sequence length="205" mass="21742">MDVQDVQLVLASQSPRRQALLAQLGLRFRVCPADVVEIARPGEPPADYAGRIALAKARAGAARSGADLPVLGADTDVVLDGRILGKPVSRAHALELLQQLSDRPHEVYSAVALVHQNREAVRVSVTQVWMGPIAPEQAEAYWASGEPADKAGAYGIQGLGAVFVREIRGSYSGVVGLPLYETCALLREFGIDVLAPNVSRAGSAR</sequence>
<dbReference type="GO" id="GO:0005737">
    <property type="term" value="C:cytoplasm"/>
    <property type="evidence" value="ECO:0007669"/>
    <property type="project" value="UniProtKB-SubCell"/>
</dbReference>